<dbReference type="GO" id="GO:0006261">
    <property type="term" value="P:DNA-templated DNA replication"/>
    <property type="evidence" value="ECO:0007669"/>
    <property type="project" value="UniProtKB-UniRule"/>
</dbReference>
<dbReference type="SUPFAM" id="SSF88723">
    <property type="entry name" value="PIN domain-like"/>
    <property type="match status" value="1"/>
</dbReference>
<dbReference type="InterPro" id="IPR036397">
    <property type="entry name" value="RNaseH_sf"/>
</dbReference>
<keyword evidence="11 16" id="KW-0239">DNA-directed DNA polymerase</keyword>
<feature type="domain" description="5'-3' exonuclease" evidence="19">
    <location>
        <begin position="3"/>
        <end position="263"/>
    </location>
</feature>
<feature type="domain" description="3'-5' exonuclease" evidence="18">
    <location>
        <begin position="339"/>
        <end position="523"/>
    </location>
</feature>
<dbReference type="InterPro" id="IPR002562">
    <property type="entry name" value="3'-5'_exonuclease_dom"/>
</dbReference>
<keyword evidence="9 16" id="KW-0378">Hydrolase</keyword>
<keyword evidence="7" id="KW-0540">Nuclease</keyword>
<dbReference type="SMART" id="SM00475">
    <property type="entry name" value="53EXOc"/>
    <property type="match status" value="1"/>
</dbReference>
<dbReference type="EC" id="2.7.7.7" evidence="2 15"/>
<evidence type="ECO:0000259" key="19">
    <source>
        <dbReference type="SMART" id="SM00475"/>
    </source>
</evidence>
<dbReference type="InterPro" id="IPR020045">
    <property type="entry name" value="DNA_polI_H3TH"/>
</dbReference>
<dbReference type="SMART" id="SM00474">
    <property type="entry name" value="35EXOc"/>
    <property type="match status" value="1"/>
</dbReference>
<keyword evidence="12 16" id="KW-0238">DNA-binding</keyword>
<organism evidence="21">
    <name type="scientific">Caldilineaceae bacterium SB0664_bin_27</name>
    <dbReference type="NCBI Taxonomy" id="2605260"/>
    <lineage>
        <taxon>Bacteria</taxon>
        <taxon>Bacillati</taxon>
        <taxon>Chloroflexota</taxon>
        <taxon>Caldilineae</taxon>
        <taxon>Caldilineales</taxon>
        <taxon>Caldilineaceae</taxon>
    </lineage>
</organism>
<dbReference type="SUPFAM" id="SSF47807">
    <property type="entry name" value="5' to 3' exonuclease, C-terminal subdomain"/>
    <property type="match status" value="1"/>
</dbReference>
<dbReference type="InterPro" id="IPR018320">
    <property type="entry name" value="DNA_polymerase_1"/>
</dbReference>
<keyword evidence="8 16" id="KW-0227">DNA damage</keyword>
<evidence type="ECO:0000256" key="15">
    <source>
        <dbReference type="NCBIfam" id="TIGR00593"/>
    </source>
</evidence>
<dbReference type="GO" id="GO:0008408">
    <property type="term" value="F:3'-5' exonuclease activity"/>
    <property type="evidence" value="ECO:0007669"/>
    <property type="project" value="UniProtKB-UniRule"/>
</dbReference>
<evidence type="ECO:0000256" key="16">
    <source>
        <dbReference type="RuleBase" id="RU004460"/>
    </source>
</evidence>
<evidence type="ECO:0000256" key="7">
    <source>
        <dbReference type="ARBA" id="ARBA00022722"/>
    </source>
</evidence>
<dbReference type="Gene3D" id="3.30.420.10">
    <property type="entry name" value="Ribonuclease H-like superfamily/Ribonuclease H"/>
    <property type="match status" value="1"/>
</dbReference>
<dbReference type="Pfam" id="PF01612">
    <property type="entry name" value="DNA_pol_A_exo1"/>
    <property type="match status" value="1"/>
</dbReference>
<comment type="catalytic activity">
    <reaction evidence="14 16">
        <text>DNA(n) + a 2'-deoxyribonucleoside 5'-triphosphate = DNA(n+1) + diphosphate</text>
        <dbReference type="Rhea" id="RHEA:22508"/>
        <dbReference type="Rhea" id="RHEA-COMP:17339"/>
        <dbReference type="Rhea" id="RHEA-COMP:17340"/>
        <dbReference type="ChEBI" id="CHEBI:33019"/>
        <dbReference type="ChEBI" id="CHEBI:61560"/>
        <dbReference type="ChEBI" id="CHEBI:173112"/>
        <dbReference type="EC" id="2.7.7.7"/>
    </reaction>
</comment>
<dbReference type="AlphaFoldDB" id="A0A6B0YRE6"/>
<dbReference type="InterPro" id="IPR029060">
    <property type="entry name" value="PIN-like_dom_sf"/>
</dbReference>
<keyword evidence="5 16" id="KW-0548">Nucleotidyltransferase</keyword>
<evidence type="ECO:0000256" key="13">
    <source>
        <dbReference type="ARBA" id="ARBA00023204"/>
    </source>
</evidence>
<keyword evidence="13 16" id="KW-0234">DNA repair</keyword>
<dbReference type="NCBIfam" id="TIGR00593">
    <property type="entry name" value="pola"/>
    <property type="match status" value="1"/>
</dbReference>
<evidence type="ECO:0000256" key="5">
    <source>
        <dbReference type="ARBA" id="ARBA00022695"/>
    </source>
</evidence>
<evidence type="ECO:0000256" key="11">
    <source>
        <dbReference type="ARBA" id="ARBA00022932"/>
    </source>
</evidence>
<gene>
    <name evidence="16 21" type="primary">polA</name>
    <name evidence="21" type="ORF">F4Y42_09415</name>
</gene>
<dbReference type="InterPro" id="IPR008918">
    <property type="entry name" value="HhH2"/>
</dbReference>
<comment type="caution">
    <text evidence="21">The sequence shown here is derived from an EMBL/GenBank/DDBJ whole genome shotgun (WGS) entry which is preliminary data.</text>
</comment>
<evidence type="ECO:0000256" key="3">
    <source>
        <dbReference type="ARBA" id="ARBA00020311"/>
    </source>
</evidence>
<evidence type="ECO:0000259" key="18">
    <source>
        <dbReference type="SMART" id="SM00474"/>
    </source>
</evidence>
<dbReference type="InterPro" id="IPR020046">
    <property type="entry name" value="5-3_exonucl_a-hlix_arch_N"/>
</dbReference>
<dbReference type="PROSITE" id="PS00447">
    <property type="entry name" value="DNA_POLYMERASE_A"/>
    <property type="match status" value="1"/>
</dbReference>
<comment type="similarity">
    <text evidence="1 16">Belongs to the DNA polymerase type-A family.</text>
</comment>
<sequence>MSTYLLIDGHSQAFRAFFGVKTPLVTARGEPTTAVFGFFRKLFSVLREYRPHGVAVAFDKGDTWRHEEFVEYKATRDAMPDEMRPQMDRIEQLLEALKIPILTLENFEADDILGGLARQAAAEGHDVLILSGDRDMFQLVADRVKILYTSGGPSPTTLAYGEKEVAERYGGLDPEQFLEMKALVGDSSDNIPGVPGVGEKTAIKFLKAYGSLDGLYAHIDEIKGPKTQQNLREAEADVRRNKRLMNIVCDLDVSFDAEAFLLQRYDGGAVRRIFEELDFRSLQRELDQLGDAGLRDNGDGQPPLIASEHSQAGLFPGTEGAPDSAGWRPTASETGEHPYRRIQSQADLKKLCKDLGQAKILSFDVETSGRDPMSVDLVGLGIAWAKGAGCYIPVAHSDGEQLPWEDVCEAVQPFFADPKLPKVAHNGKYDLVVCRRHGLRVEGPIHDTMTVAWLLDPANRAIGLKSQAETELGWTMTEISELIGSGRNQLSIAEVDIDRVTSYCGADVDATLHLWDVLAPRLKEAGDRVWKLYEEIELPLLPVLADMEMAGIRLNTGFLADLSKRLVSRLKEIDTQLKGIVGHEFNLRSTQQLSTVMFNELAFPAKGLKKTKSGFVSTAAGELDKLKASSTELSADQSQFLELLFEQRQLEKLRSTYVDTLASLVNEGTGRVHTNYGQAGSATGRLSSNGPNLQNIPIRTERGREIRKAFEAEEGCLLLAADYSQVELRILAHIAQEEPLLEAFRQDQDIHSVTASLLFEVPLDQVTYDQRGLGKTINFATIYGVSAFGLSSRTDMGPAEAQQFLDQYFATYPNVRRYIDQTIQKAGEDGYVETLLGRRRIFLELQGNLPFNQRQALERQAINAPIQGTAADITKLAMRNLHKRIHDESLKAKMLLQVHDELVLEVPHEELNVVAPLVREEMESAFPLNVPLRVDIEAGPNWYEMEELPLSQTLAQ</sequence>
<name>A0A6B0YRE6_9CHLR</name>
<dbReference type="SMART" id="SM00279">
    <property type="entry name" value="HhH2"/>
    <property type="match status" value="1"/>
</dbReference>
<proteinExistence type="inferred from homology"/>
<evidence type="ECO:0000256" key="14">
    <source>
        <dbReference type="ARBA" id="ARBA00049244"/>
    </source>
</evidence>
<dbReference type="InterPro" id="IPR019760">
    <property type="entry name" value="DNA-dir_DNA_pol_A_CS"/>
</dbReference>
<evidence type="ECO:0000256" key="9">
    <source>
        <dbReference type="ARBA" id="ARBA00022801"/>
    </source>
</evidence>
<dbReference type="CDD" id="cd09898">
    <property type="entry name" value="H3TH_53EXO"/>
    <property type="match status" value="1"/>
</dbReference>
<dbReference type="PANTHER" id="PTHR10133">
    <property type="entry name" value="DNA POLYMERASE I"/>
    <property type="match status" value="1"/>
</dbReference>
<dbReference type="Pfam" id="PF00476">
    <property type="entry name" value="DNA_pol_A"/>
    <property type="match status" value="1"/>
</dbReference>
<dbReference type="GO" id="GO:0003677">
    <property type="term" value="F:DNA binding"/>
    <property type="evidence" value="ECO:0007669"/>
    <property type="project" value="UniProtKB-UniRule"/>
</dbReference>
<dbReference type="InterPro" id="IPR001098">
    <property type="entry name" value="DNA-dir_DNA_pol_A_palm_dom"/>
</dbReference>
<evidence type="ECO:0000256" key="1">
    <source>
        <dbReference type="ARBA" id="ARBA00007705"/>
    </source>
</evidence>
<dbReference type="FunFam" id="1.10.150.20:FF:000002">
    <property type="entry name" value="DNA polymerase I"/>
    <property type="match status" value="1"/>
</dbReference>
<dbReference type="EMBL" id="VXRG01000078">
    <property type="protein sequence ID" value="MXY93654.1"/>
    <property type="molecule type" value="Genomic_DNA"/>
</dbReference>
<dbReference type="SUPFAM" id="SSF56672">
    <property type="entry name" value="DNA/RNA polymerases"/>
    <property type="match status" value="1"/>
</dbReference>
<evidence type="ECO:0000313" key="21">
    <source>
        <dbReference type="EMBL" id="MXY93654.1"/>
    </source>
</evidence>
<dbReference type="InterPro" id="IPR002421">
    <property type="entry name" value="5-3_exonuclease"/>
</dbReference>
<evidence type="ECO:0000256" key="4">
    <source>
        <dbReference type="ARBA" id="ARBA00022679"/>
    </source>
</evidence>
<evidence type="ECO:0000256" key="10">
    <source>
        <dbReference type="ARBA" id="ARBA00022839"/>
    </source>
</evidence>
<dbReference type="InterPro" id="IPR043502">
    <property type="entry name" value="DNA/RNA_pol_sf"/>
</dbReference>
<dbReference type="CDD" id="cd09859">
    <property type="entry name" value="PIN_53EXO"/>
    <property type="match status" value="1"/>
</dbReference>
<dbReference type="GO" id="GO:0006302">
    <property type="term" value="P:double-strand break repair"/>
    <property type="evidence" value="ECO:0007669"/>
    <property type="project" value="TreeGrafter"/>
</dbReference>
<protein>
    <recommendedName>
        <fullName evidence="3 15">DNA polymerase I</fullName>
        <ecNumber evidence="2 15">2.7.7.7</ecNumber>
    </recommendedName>
</protein>
<dbReference type="Gene3D" id="1.10.150.20">
    <property type="entry name" value="5' to 3' exonuclease, C-terminal subdomain"/>
    <property type="match status" value="2"/>
</dbReference>
<dbReference type="Pfam" id="PF02739">
    <property type="entry name" value="5_3_exonuc_N"/>
    <property type="match status" value="1"/>
</dbReference>
<dbReference type="FunFam" id="1.10.150.20:FF:000003">
    <property type="entry name" value="DNA polymerase I"/>
    <property type="match status" value="1"/>
</dbReference>
<dbReference type="CDD" id="cd08637">
    <property type="entry name" value="DNA_pol_A_pol_I_C"/>
    <property type="match status" value="1"/>
</dbReference>
<dbReference type="SMART" id="SM00482">
    <property type="entry name" value="POLAc"/>
    <property type="match status" value="1"/>
</dbReference>
<dbReference type="PRINTS" id="PR00868">
    <property type="entry name" value="DNAPOLI"/>
</dbReference>
<evidence type="ECO:0000256" key="2">
    <source>
        <dbReference type="ARBA" id="ARBA00012417"/>
    </source>
</evidence>
<dbReference type="InterPro" id="IPR036279">
    <property type="entry name" value="5-3_exonuclease_C_sf"/>
</dbReference>
<dbReference type="InterPro" id="IPR012337">
    <property type="entry name" value="RNaseH-like_sf"/>
</dbReference>
<evidence type="ECO:0000256" key="8">
    <source>
        <dbReference type="ARBA" id="ARBA00022763"/>
    </source>
</evidence>
<accession>A0A6B0YRE6</accession>
<evidence type="ECO:0000256" key="6">
    <source>
        <dbReference type="ARBA" id="ARBA00022705"/>
    </source>
</evidence>
<dbReference type="Gene3D" id="3.30.70.370">
    <property type="match status" value="1"/>
</dbReference>
<keyword evidence="4 16" id="KW-0808">Transferase</keyword>
<keyword evidence="6 16" id="KW-0235">DNA replication</keyword>
<dbReference type="Pfam" id="PF01367">
    <property type="entry name" value="5_3_exonuc"/>
    <property type="match status" value="1"/>
</dbReference>
<feature type="region of interest" description="Disordered" evidence="17">
    <location>
        <begin position="312"/>
        <end position="338"/>
    </location>
</feature>
<comment type="function">
    <text evidence="16">In addition to polymerase activity, this DNA polymerase exhibits 3'-5' and 5'-3' exonuclease activity.</text>
</comment>
<dbReference type="InterPro" id="IPR002298">
    <property type="entry name" value="DNA_polymerase_A"/>
</dbReference>
<feature type="domain" description="DNA-directed DNA polymerase family A palm" evidence="20">
    <location>
        <begin position="703"/>
        <end position="910"/>
    </location>
</feature>
<dbReference type="GO" id="GO:0003887">
    <property type="term" value="F:DNA-directed DNA polymerase activity"/>
    <property type="evidence" value="ECO:0007669"/>
    <property type="project" value="UniProtKB-UniRule"/>
</dbReference>
<dbReference type="SUPFAM" id="SSF53098">
    <property type="entry name" value="Ribonuclease H-like"/>
    <property type="match status" value="1"/>
</dbReference>
<dbReference type="PANTHER" id="PTHR10133:SF27">
    <property type="entry name" value="DNA POLYMERASE NU"/>
    <property type="match status" value="1"/>
</dbReference>
<evidence type="ECO:0000256" key="17">
    <source>
        <dbReference type="SAM" id="MobiDB-lite"/>
    </source>
</evidence>
<dbReference type="CDD" id="cd06139">
    <property type="entry name" value="DNA_polA_I_Ecoli_like_exo"/>
    <property type="match status" value="1"/>
</dbReference>
<keyword evidence="10 16" id="KW-0269">Exonuclease</keyword>
<dbReference type="Gene3D" id="1.20.1060.10">
    <property type="entry name" value="Taq DNA Polymerase, Chain T, domain 4"/>
    <property type="match status" value="1"/>
</dbReference>
<dbReference type="Gene3D" id="3.40.50.1010">
    <property type="entry name" value="5'-nuclease"/>
    <property type="match status" value="1"/>
</dbReference>
<reference evidence="21" key="1">
    <citation type="submission" date="2019-09" db="EMBL/GenBank/DDBJ databases">
        <title>Characterisation of the sponge microbiome using genome-centric metagenomics.</title>
        <authorList>
            <person name="Engelberts J.P."/>
            <person name="Robbins S.J."/>
            <person name="De Goeij J.M."/>
            <person name="Aranda M."/>
            <person name="Bell S.C."/>
            <person name="Webster N.S."/>
        </authorList>
    </citation>
    <scope>NUCLEOTIDE SEQUENCE</scope>
    <source>
        <strain evidence="21">SB0664_bin_27</strain>
    </source>
</reference>
<dbReference type="GO" id="GO:0008409">
    <property type="term" value="F:5'-3' exonuclease activity"/>
    <property type="evidence" value="ECO:0007669"/>
    <property type="project" value="UniProtKB-UniRule"/>
</dbReference>
<dbReference type="NCBIfam" id="NF004397">
    <property type="entry name" value="PRK05755.1"/>
    <property type="match status" value="1"/>
</dbReference>
<evidence type="ECO:0000256" key="12">
    <source>
        <dbReference type="ARBA" id="ARBA00023125"/>
    </source>
</evidence>
<evidence type="ECO:0000259" key="20">
    <source>
        <dbReference type="SMART" id="SM00482"/>
    </source>
</evidence>